<name>A0A178VBS3_ARATH</name>
<dbReference type="InterPro" id="IPR053781">
    <property type="entry name" value="F-box_AtFBL13-like"/>
</dbReference>
<dbReference type="Proteomes" id="UP000078284">
    <property type="component" value="Chromosome 3"/>
</dbReference>
<dbReference type="AlphaFoldDB" id="A0A178VBS3"/>
<dbReference type="SUPFAM" id="SSF81383">
    <property type="entry name" value="F-box domain"/>
    <property type="match status" value="1"/>
</dbReference>
<gene>
    <name evidence="4" type="ordered locus">AXX17_At3g55160</name>
    <name evidence="5" type="ORF">AN1_LOCUS16460</name>
    <name evidence="3" type="ORF">C24_LOCUS16342</name>
</gene>
<dbReference type="EMBL" id="CACSHJ010000089">
    <property type="protein sequence ID" value="CAA0387724.1"/>
    <property type="molecule type" value="Genomic_DNA"/>
</dbReference>
<dbReference type="PANTHER" id="PTHR34223:SF51">
    <property type="entry name" value="OS06G0556300 PROTEIN"/>
    <property type="match status" value="1"/>
</dbReference>
<evidence type="ECO:0000259" key="2">
    <source>
        <dbReference type="PROSITE" id="PS50181"/>
    </source>
</evidence>
<dbReference type="InterPro" id="IPR036047">
    <property type="entry name" value="F-box-like_dom_sf"/>
</dbReference>
<evidence type="ECO:0000313" key="8">
    <source>
        <dbReference type="Proteomes" id="UP000434276"/>
    </source>
</evidence>
<dbReference type="InterPro" id="IPR055411">
    <property type="entry name" value="LRR_FXL15/At3g58940/PEG3-like"/>
</dbReference>
<dbReference type="InterPro" id="IPR001810">
    <property type="entry name" value="F-box_dom"/>
</dbReference>
<dbReference type="Proteomes" id="UP000434276">
    <property type="component" value="Unassembled WGS sequence"/>
</dbReference>
<dbReference type="PROSITE" id="PS50181">
    <property type="entry name" value="FBOX"/>
    <property type="match status" value="1"/>
</dbReference>
<reference evidence="3 8" key="3">
    <citation type="submission" date="2019-12" db="EMBL/GenBank/DDBJ databases">
        <authorList>
            <person name="Jiao W.-B."/>
            <person name="Schneeberger K."/>
        </authorList>
    </citation>
    <scope>NUCLEOTIDE SEQUENCE [LARGE SCALE GENOMIC DNA]</scope>
    <source>
        <strain evidence="7">cv. An-1</strain>
        <strain evidence="8">cv. C24</strain>
    </source>
</reference>
<dbReference type="EMBL" id="LUHQ01000003">
    <property type="protein sequence ID" value="OAP02413.1"/>
    <property type="molecule type" value="Genomic_DNA"/>
</dbReference>
<sequence>MTTQSSSSSSSLPSSLSSTPPLLASNARCKVLRTGASSKGKGKGIKYPVDRISMLPDEMLQKILSTLSTKDAVITSTLSKRWVDQWKRIPHLCVDMRNIMRTNPTSYVHELSFRFAESMTKTLNNHRGHLESCTISHIQFIFLFIDRWIQTVTREKQTKEITLVNNIGCMTPFVRYNSLHLSPSAFCHPSLTSLSLTRYKLLEKAFKNCCNLKILKLYDIMSDVSVLSNVFKACSSLEVLVLQITFLNQASALKIENKKLEFLQVTWPCLMNRMEVNTPRLVIFDIKSIYCFGYSVEAPKLSMFKRDYWVGGMSYPHLSYHISSLAQEKIRIWLELMVSQIYHMKRTGSLSVSVDVRNPNEVEILKEVLLLWDGEMMDLEILFKNNNAPIEEGESFITGGARNKWWDGEKPFPDDFFRVCTVWMYNFDGSNEEEFALASRFVTQGTVTEKLMIKTSTYPPVKQLMTEAKVAKLMELPKGYEYLDIECF</sequence>
<evidence type="ECO:0000313" key="3">
    <source>
        <dbReference type="EMBL" id="CAA0387724.1"/>
    </source>
</evidence>
<reference evidence="6" key="1">
    <citation type="journal article" date="2016" name="Proc. Natl. Acad. Sci. U.S.A.">
        <title>Chromosome-level assembly of Arabidopsis thaliana Ler reveals the extent of translocation and inversion polymorphisms.</title>
        <authorList>
            <person name="Zapata L."/>
            <person name="Ding J."/>
            <person name="Willing E.M."/>
            <person name="Hartwig B."/>
            <person name="Bezdan D."/>
            <person name="Jiao W.B."/>
            <person name="Patel V."/>
            <person name="Velikkakam James G."/>
            <person name="Koornneef M."/>
            <person name="Ossowski S."/>
            <person name="Schneeberger K."/>
        </authorList>
    </citation>
    <scope>NUCLEOTIDE SEQUENCE [LARGE SCALE GENOMIC DNA]</scope>
    <source>
        <strain evidence="6">cv. Landsberg erecta</strain>
    </source>
</reference>
<accession>A0A178VBS3</accession>
<proteinExistence type="predicted"/>
<evidence type="ECO:0000313" key="4">
    <source>
        <dbReference type="EMBL" id="OAP02413.1"/>
    </source>
</evidence>
<dbReference type="Pfam" id="PF00646">
    <property type="entry name" value="F-box"/>
    <property type="match status" value="1"/>
</dbReference>
<reference evidence="4" key="2">
    <citation type="submission" date="2016-03" db="EMBL/GenBank/DDBJ databases">
        <title>Full-length assembly of Arabidopsis thaliana Ler reveals the complement of translocations and inversions.</title>
        <authorList>
            <person name="Zapata L."/>
            <person name="Schneeberger K."/>
            <person name="Ossowski S."/>
        </authorList>
    </citation>
    <scope>NUCLEOTIDE SEQUENCE [LARGE SCALE GENOMIC DNA]</scope>
    <source>
        <tissue evidence="4">Leaf</tissue>
    </source>
</reference>
<dbReference type="Gene3D" id="1.20.1280.50">
    <property type="match status" value="1"/>
</dbReference>
<accession>A0A5S9XMM5</accession>
<dbReference type="CDD" id="cd22160">
    <property type="entry name" value="F-box_AtFBL13-like"/>
    <property type="match status" value="1"/>
</dbReference>
<dbReference type="InterPro" id="IPR032675">
    <property type="entry name" value="LRR_dom_sf"/>
</dbReference>
<evidence type="ECO:0000313" key="6">
    <source>
        <dbReference type="Proteomes" id="UP000078284"/>
    </source>
</evidence>
<feature type="region of interest" description="Disordered" evidence="1">
    <location>
        <begin position="1"/>
        <end position="21"/>
    </location>
</feature>
<dbReference type="ExpressionAtlas" id="A0A178VBS3">
    <property type="expression patterns" value="baseline and differential"/>
</dbReference>
<organism evidence="4 6">
    <name type="scientific">Arabidopsis thaliana</name>
    <name type="common">Mouse-ear cress</name>
    <dbReference type="NCBI Taxonomy" id="3702"/>
    <lineage>
        <taxon>Eukaryota</taxon>
        <taxon>Viridiplantae</taxon>
        <taxon>Streptophyta</taxon>
        <taxon>Embryophyta</taxon>
        <taxon>Tracheophyta</taxon>
        <taxon>Spermatophyta</taxon>
        <taxon>Magnoliopsida</taxon>
        <taxon>eudicotyledons</taxon>
        <taxon>Gunneridae</taxon>
        <taxon>Pentapetalae</taxon>
        <taxon>rosids</taxon>
        <taxon>malvids</taxon>
        <taxon>Brassicales</taxon>
        <taxon>Brassicaceae</taxon>
        <taxon>Camelineae</taxon>
        <taxon>Arabidopsis</taxon>
    </lineage>
</organism>
<feature type="domain" description="F-box" evidence="2">
    <location>
        <begin position="49"/>
        <end position="82"/>
    </location>
</feature>
<evidence type="ECO:0000313" key="7">
    <source>
        <dbReference type="Proteomes" id="UP000426265"/>
    </source>
</evidence>
<evidence type="ECO:0000313" key="5">
    <source>
        <dbReference type="EMBL" id="VYS61027.1"/>
    </source>
</evidence>
<dbReference type="PANTHER" id="PTHR34223">
    <property type="entry name" value="OS11G0201299 PROTEIN"/>
    <property type="match status" value="1"/>
</dbReference>
<evidence type="ECO:0000256" key="1">
    <source>
        <dbReference type="SAM" id="MobiDB-lite"/>
    </source>
</evidence>
<dbReference type="Proteomes" id="UP000426265">
    <property type="component" value="Unassembled WGS sequence"/>
</dbReference>
<dbReference type="Pfam" id="PF24758">
    <property type="entry name" value="LRR_At5g56370"/>
    <property type="match status" value="1"/>
</dbReference>
<protein>
    <recommendedName>
        <fullName evidence="2">F-box domain-containing protein</fullName>
    </recommendedName>
</protein>
<dbReference type="Gene3D" id="3.80.10.10">
    <property type="entry name" value="Ribonuclease Inhibitor"/>
    <property type="match status" value="1"/>
</dbReference>
<dbReference type="OrthoDB" id="1036505at2759"/>
<dbReference type="SUPFAM" id="SSF52047">
    <property type="entry name" value="RNI-like"/>
    <property type="match status" value="1"/>
</dbReference>
<dbReference type="InterPro" id="IPR053197">
    <property type="entry name" value="F-box_SCFL_complex_component"/>
</dbReference>
<dbReference type="EMBL" id="CACRSJ010000106">
    <property type="protein sequence ID" value="VYS61027.1"/>
    <property type="molecule type" value="Genomic_DNA"/>
</dbReference>